<dbReference type="CDD" id="cd06225">
    <property type="entry name" value="HAMP"/>
    <property type="match status" value="1"/>
</dbReference>
<dbReference type="PRINTS" id="PR00344">
    <property type="entry name" value="BCTRLSENSOR"/>
</dbReference>
<dbReference type="Gene3D" id="1.10.287.130">
    <property type="match status" value="1"/>
</dbReference>
<keyword evidence="8" id="KW-0902">Two-component regulatory system</keyword>
<dbReference type="Gene3D" id="3.30.565.10">
    <property type="entry name" value="Histidine kinase-like ATPase, C-terminal domain"/>
    <property type="match status" value="1"/>
</dbReference>
<dbReference type="SMART" id="SM00388">
    <property type="entry name" value="HisKA"/>
    <property type="match status" value="1"/>
</dbReference>
<dbReference type="Gene3D" id="6.10.340.10">
    <property type="match status" value="1"/>
</dbReference>
<feature type="domain" description="Response regulatory" evidence="12">
    <location>
        <begin position="614"/>
        <end position="737"/>
    </location>
</feature>
<dbReference type="InterPro" id="IPR011006">
    <property type="entry name" value="CheY-like_superfamily"/>
</dbReference>
<feature type="domain" description="HPt" evidence="16">
    <location>
        <begin position="937"/>
        <end position="1031"/>
    </location>
</feature>
<dbReference type="Gene3D" id="3.30.450.20">
    <property type="entry name" value="PAS domain"/>
    <property type="match status" value="1"/>
</dbReference>
<dbReference type="PROSITE" id="PS50113">
    <property type="entry name" value="PAC"/>
    <property type="match status" value="1"/>
</dbReference>
<evidence type="ECO:0000256" key="3">
    <source>
        <dbReference type="ARBA" id="ARBA00022553"/>
    </source>
</evidence>
<dbReference type="Gene3D" id="1.20.120.160">
    <property type="entry name" value="HPT domain"/>
    <property type="match status" value="1"/>
</dbReference>
<keyword evidence="10" id="KW-0472">Membrane</keyword>
<dbReference type="SUPFAM" id="SSF47384">
    <property type="entry name" value="Homodimeric domain of signal transducing histidine kinase"/>
    <property type="match status" value="1"/>
</dbReference>
<evidence type="ECO:0000256" key="4">
    <source>
        <dbReference type="ARBA" id="ARBA00022679"/>
    </source>
</evidence>
<dbReference type="PROSITE" id="PS50885">
    <property type="entry name" value="HAMP"/>
    <property type="match status" value="1"/>
</dbReference>
<dbReference type="PROSITE" id="PS50894">
    <property type="entry name" value="HPT"/>
    <property type="match status" value="1"/>
</dbReference>
<reference evidence="17" key="1">
    <citation type="submission" date="2018-06" db="EMBL/GenBank/DDBJ databases">
        <authorList>
            <person name="Zhirakovskaya E."/>
        </authorList>
    </citation>
    <scope>NUCLEOTIDE SEQUENCE</scope>
</reference>
<dbReference type="Pfam" id="PF02518">
    <property type="entry name" value="HATPase_c"/>
    <property type="match status" value="1"/>
</dbReference>
<dbReference type="CDD" id="cd17546">
    <property type="entry name" value="REC_hyHK_CKI1_RcsC-like"/>
    <property type="match status" value="1"/>
</dbReference>
<evidence type="ECO:0000256" key="8">
    <source>
        <dbReference type="ARBA" id="ARBA00023012"/>
    </source>
</evidence>
<feature type="coiled-coil region" evidence="9">
    <location>
        <begin position="207"/>
        <end position="241"/>
    </location>
</feature>
<evidence type="ECO:0000313" key="17">
    <source>
        <dbReference type="EMBL" id="VAW59509.1"/>
    </source>
</evidence>
<dbReference type="InterPro" id="IPR008207">
    <property type="entry name" value="Sig_transdc_His_kin_Hpt_dom"/>
</dbReference>
<feature type="transmembrane region" description="Helical" evidence="10">
    <location>
        <begin position="148"/>
        <end position="167"/>
    </location>
</feature>
<dbReference type="EC" id="2.7.13.3" evidence="2"/>
<dbReference type="SUPFAM" id="SSF52172">
    <property type="entry name" value="CheY-like"/>
    <property type="match status" value="2"/>
</dbReference>
<feature type="domain" description="Response regulatory" evidence="12">
    <location>
        <begin position="778"/>
        <end position="901"/>
    </location>
</feature>
<dbReference type="InterPro" id="IPR000700">
    <property type="entry name" value="PAS-assoc_C"/>
</dbReference>
<dbReference type="InterPro" id="IPR003661">
    <property type="entry name" value="HisK_dim/P_dom"/>
</dbReference>
<name>A0A3B0XD48_9ZZZZ</name>
<keyword evidence="4" id="KW-0808">Transferase</keyword>
<dbReference type="SUPFAM" id="SSF55785">
    <property type="entry name" value="PYP-like sensor domain (PAS domain)"/>
    <property type="match status" value="1"/>
</dbReference>
<organism evidence="17">
    <name type="scientific">hydrothermal vent metagenome</name>
    <dbReference type="NCBI Taxonomy" id="652676"/>
    <lineage>
        <taxon>unclassified sequences</taxon>
        <taxon>metagenomes</taxon>
        <taxon>ecological metagenomes</taxon>
    </lineage>
</organism>
<dbReference type="SUPFAM" id="SSF47226">
    <property type="entry name" value="Histidine-containing phosphotransfer domain, HPT domain"/>
    <property type="match status" value="1"/>
</dbReference>
<keyword evidence="5" id="KW-0547">Nucleotide-binding</keyword>
<evidence type="ECO:0000259" key="13">
    <source>
        <dbReference type="PROSITE" id="PS50112"/>
    </source>
</evidence>
<dbReference type="InterPro" id="IPR004358">
    <property type="entry name" value="Sig_transdc_His_kin-like_C"/>
</dbReference>
<proteinExistence type="predicted"/>
<protein>
    <recommendedName>
        <fullName evidence="2">histidine kinase</fullName>
        <ecNumber evidence="2">2.7.13.3</ecNumber>
    </recommendedName>
</protein>
<dbReference type="Pfam" id="PF00672">
    <property type="entry name" value="HAMP"/>
    <property type="match status" value="1"/>
</dbReference>
<dbReference type="CDD" id="cd00156">
    <property type="entry name" value="REC"/>
    <property type="match status" value="1"/>
</dbReference>
<dbReference type="SMART" id="SM00304">
    <property type="entry name" value="HAMP"/>
    <property type="match status" value="1"/>
</dbReference>
<dbReference type="InterPro" id="IPR001610">
    <property type="entry name" value="PAC"/>
</dbReference>
<dbReference type="SMART" id="SM00448">
    <property type="entry name" value="REC"/>
    <property type="match status" value="2"/>
</dbReference>
<dbReference type="SMART" id="SM00091">
    <property type="entry name" value="PAS"/>
    <property type="match status" value="1"/>
</dbReference>
<evidence type="ECO:0000259" key="11">
    <source>
        <dbReference type="PROSITE" id="PS50109"/>
    </source>
</evidence>
<dbReference type="InterPro" id="IPR003594">
    <property type="entry name" value="HATPase_dom"/>
</dbReference>
<evidence type="ECO:0000256" key="5">
    <source>
        <dbReference type="ARBA" id="ARBA00022741"/>
    </source>
</evidence>
<dbReference type="Pfam" id="PF01627">
    <property type="entry name" value="Hpt"/>
    <property type="match status" value="1"/>
</dbReference>
<keyword evidence="3" id="KW-0597">Phosphoprotein</keyword>
<accession>A0A3B0XD48</accession>
<feature type="domain" description="HAMP" evidence="15">
    <location>
        <begin position="167"/>
        <end position="219"/>
    </location>
</feature>
<dbReference type="GO" id="GO:0005524">
    <property type="term" value="F:ATP binding"/>
    <property type="evidence" value="ECO:0007669"/>
    <property type="project" value="UniProtKB-KW"/>
</dbReference>
<dbReference type="GO" id="GO:0005886">
    <property type="term" value="C:plasma membrane"/>
    <property type="evidence" value="ECO:0007669"/>
    <property type="project" value="UniProtKB-SubCell"/>
</dbReference>
<dbReference type="SMART" id="SM00387">
    <property type="entry name" value="HATPase_c"/>
    <property type="match status" value="1"/>
</dbReference>
<dbReference type="SUPFAM" id="SSF55874">
    <property type="entry name" value="ATPase domain of HSP90 chaperone/DNA topoisomerase II/histidine kinase"/>
    <property type="match status" value="1"/>
</dbReference>
<dbReference type="CDD" id="cd00130">
    <property type="entry name" value="PAS"/>
    <property type="match status" value="1"/>
</dbReference>
<evidence type="ECO:0000259" key="14">
    <source>
        <dbReference type="PROSITE" id="PS50113"/>
    </source>
</evidence>
<evidence type="ECO:0000256" key="7">
    <source>
        <dbReference type="ARBA" id="ARBA00022840"/>
    </source>
</evidence>
<evidence type="ECO:0000256" key="1">
    <source>
        <dbReference type="ARBA" id="ARBA00000085"/>
    </source>
</evidence>
<dbReference type="Pfam" id="PF13426">
    <property type="entry name" value="PAS_9"/>
    <property type="match status" value="1"/>
</dbReference>
<dbReference type="PANTHER" id="PTHR45339:SF5">
    <property type="entry name" value="HISTIDINE KINASE"/>
    <property type="match status" value="1"/>
</dbReference>
<dbReference type="PROSITE" id="PS50109">
    <property type="entry name" value="HIS_KIN"/>
    <property type="match status" value="1"/>
</dbReference>
<dbReference type="InterPro" id="IPR036890">
    <property type="entry name" value="HATPase_C_sf"/>
</dbReference>
<dbReference type="Pfam" id="PF00072">
    <property type="entry name" value="Response_reg"/>
    <property type="match status" value="2"/>
</dbReference>
<dbReference type="InterPro" id="IPR000014">
    <property type="entry name" value="PAS"/>
</dbReference>
<keyword evidence="10" id="KW-0812">Transmembrane</keyword>
<keyword evidence="10" id="KW-1133">Transmembrane helix</keyword>
<dbReference type="CDD" id="cd00082">
    <property type="entry name" value="HisKA"/>
    <property type="match status" value="1"/>
</dbReference>
<dbReference type="InterPro" id="IPR036097">
    <property type="entry name" value="HisK_dim/P_sf"/>
</dbReference>
<evidence type="ECO:0000256" key="2">
    <source>
        <dbReference type="ARBA" id="ARBA00012438"/>
    </source>
</evidence>
<dbReference type="InterPro" id="IPR036641">
    <property type="entry name" value="HPT_dom_sf"/>
</dbReference>
<dbReference type="Gene3D" id="3.40.50.2300">
    <property type="match status" value="2"/>
</dbReference>
<dbReference type="FunFam" id="3.30.565.10:FF:000010">
    <property type="entry name" value="Sensor histidine kinase RcsC"/>
    <property type="match status" value="1"/>
</dbReference>
<dbReference type="PANTHER" id="PTHR45339">
    <property type="entry name" value="HYBRID SIGNAL TRANSDUCTION HISTIDINE KINASE J"/>
    <property type="match status" value="1"/>
</dbReference>
<keyword evidence="6 17" id="KW-0418">Kinase</keyword>
<dbReference type="SMART" id="SM00086">
    <property type="entry name" value="PAC"/>
    <property type="match status" value="1"/>
</dbReference>
<comment type="catalytic activity">
    <reaction evidence="1">
        <text>ATP + protein L-histidine = ADP + protein N-phospho-L-histidine.</text>
        <dbReference type="EC" id="2.7.13.3"/>
    </reaction>
</comment>
<dbReference type="GO" id="GO:0000155">
    <property type="term" value="F:phosphorelay sensor kinase activity"/>
    <property type="evidence" value="ECO:0007669"/>
    <property type="project" value="InterPro"/>
</dbReference>
<feature type="domain" description="Histidine kinase" evidence="11">
    <location>
        <begin position="376"/>
        <end position="597"/>
    </location>
</feature>
<evidence type="ECO:0000256" key="9">
    <source>
        <dbReference type="SAM" id="Coils"/>
    </source>
</evidence>
<evidence type="ECO:0000256" key="6">
    <source>
        <dbReference type="ARBA" id="ARBA00022777"/>
    </source>
</evidence>
<dbReference type="InterPro" id="IPR005467">
    <property type="entry name" value="His_kinase_dom"/>
</dbReference>
<keyword evidence="9" id="KW-0175">Coiled coil</keyword>
<evidence type="ECO:0000259" key="12">
    <source>
        <dbReference type="PROSITE" id="PS50110"/>
    </source>
</evidence>
<evidence type="ECO:0000259" key="15">
    <source>
        <dbReference type="PROSITE" id="PS50885"/>
    </source>
</evidence>
<feature type="domain" description="PAC" evidence="14">
    <location>
        <begin position="306"/>
        <end position="358"/>
    </location>
</feature>
<dbReference type="Pfam" id="PF00512">
    <property type="entry name" value="HisKA"/>
    <property type="match status" value="1"/>
</dbReference>
<feature type="domain" description="PAS" evidence="13">
    <location>
        <begin position="248"/>
        <end position="279"/>
    </location>
</feature>
<dbReference type="InterPro" id="IPR003660">
    <property type="entry name" value="HAMP_dom"/>
</dbReference>
<dbReference type="InterPro" id="IPR001789">
    <property type="entry name" value="Sig_transdc_resp-reg_receiver"/>
</dbReference>
<keyword evidence="7" id="KW-0067">ATP-binding</keyword>
<dbReference type="NCBIfam" id="TIGR00229">
    <property type="entry name" value="sensory_box"/>
    <property type="match status" value="1"/>
</dbReference>
<dbReference type="AlphaFoldDB" id="A0A3B0XD48"/>
<evidence type="ECO:0000259" key="16">
    <source>
        <dbReference type="PROSITE" id="PS50894"/>
    </source>
</evidence>
<dbReference type="PROSITE" id="PS50112">
    <property type="entry name" value="PAS"/>
    <property type="match status" value="1"/>
</dbReference>
<evidence type="ECO:0000256" key="10">
    <source>
        <dbReference type="SAM" id="Phobius"/>
    </source>
</evidence>
<dbReference type="SUPFAM" id="SSF158472">
    <property type="entry name" value="HAMP domain-like"/>
    <property type="match status" value="1"/>
</dbReference>
<gene>
    <name evidence="17" type="ORF">MNBD_GAMMA08-834</name>
</gene>
<dbReference type="EMBL" id="UOFH01000087">
    <property type="protein sequence ID" value="VAW59509.1"/>
    <property type="molecule type" value="Genomic_DNA"/>
</dbReference>
<sequence length="1031" mass="116267">MNLQFKLLFPIIAGYILLATSLHFLWLPLLLEDAKKNYQKNEQLILSSIEPEIIRNLISNDIATLHTFLDRQIKLHMHDWVSLKVSNHKNVIIYPLEEEKDTTSDSSELVEIQYPLIYSENKLGELWIVIDWSYQKNIILNRLRQLEIYLLLTFGLIIFISIVWQHIKIAKPLTLLSSSIKKLAEGDEDVKLPYMGTDEIGQLAEAFNNMLLMRQKSNEELKQLTQQAEAAYNELREQKYVLDNHSIVSITDLSGNITYANERFSLISGYKNEELMGKNHRMVNSGKHDKHFFSEMYNTLSNGKIWSGDICNRSKTGELYWVKSTIAPIMSADGKPQNYIAIRTDITEQKKSEKELIHSKNIAEDAVRAKSDFLASMSHEIRTPMNGVLGMLSLLQNTNLDKEQQHRLMLAKGSAQSLLVLINDILDFSKVDAGKMELEFIDFNLRDLLGELVEAMTSQIKNKDIELILDTTGIEYSMVVGDPGRLRQTLTNIISNAIKFTEQGEILIRVNLESIGDEQWQLNASISDTGIGIPSEKTPVLFDSFSQVDSSTTRVYGGTGLGLAIVKKLCNLMGGSINVRSELNKGSCFEFNIQLQKSKLSQQVLPKTNIQSLNLLVVDDNATNREVLSAQLENWGASVCVAESAQHALNICEERINNNQLAFFDIAFLDMQMPVTNGAELGKKLKADPRFKTMKLIMMTSMSSMGDAKYYSNLGFSGFFPKPATTINLFEALSVVVEDGAALQQTRPLVNHHYLKELIHEEKSPLNNNLNAWPKNMRLLLVEDNKVNQLVATGVLNDFGLQVDIAENGTEALTYLQQAEKDKPYTVILMDCQMPVMDGYEATRQIRLGKAGEINKHITIIAMTANAMAGDKQKCLDAGMDDYLTKPIESELLLKKLNQWCNKITIAENDIPASENTNHEKLIAWDKDAVLKRLMGKEDLLKTLLQVFLDENPTRLQDLQAAIENNDSEQARYFSHTIKGVAATLSCLNLQQQSALIEEAAKENNMAEIKSLMPALIVSAQEITTYFEDYL</sequence>
<dbReference type="FunFam" id="1.10.287.130:FF:000002">
    <property type="entry name" value="Two-component osmosensing histidine kinase"/>
    <property type="match status" value="1"/>
</dbReference>
<feature type="transmembrane region" description="Helical" evidence="10">
    <location>
        <begin position="12"/>
        <end position="31"/>
    </location>
</feature>
<dbReference type="CDD" id="cd16922">
    <property type="entry name" value="HATPase_EvgS-ArcB-TorS-like"/>
    <property type="match status" value="1"/>
</dbReference>
<dbReference type="PROSITE" id="PS50110">
    <property type="entry name" value="RESPONSE_REGULATORY"/>
    <property type="match status" value="2"/>
</dbReference>
<dbReference type="InterPro" id="IPR035965">
    <property type="entry name" value="PAS-like_dom_sf"/>
</dbReference>